<evidence type="ECO:0000256" key="1">
    <source>
        <dbReference type="ARBA" id="ARBA00004496"/>
    </source>
</evidence>
<keyword evidence="4 9" id="KW-0813">Transport</keyword>
<dbReference type="InterPro" id="IPR016024">
    <property type="entry name" value="ARM-type_fold"/>
</dbReference>
<comment type="subcellular location">
    <subcellularLocation>
        <location evidence="1 9">Cytoplasm</location>
    </subcellularLocation>
    <subcellularLocation>
        <location evidence="9">Nucleus</location>
    </subcellularLocation>
    <text evidence="9">Shuttles between the nucleus and the cytoplasm.</text>
</comment>
<dbReference type="Pfam" id="PF08389">
    <property type="entry name" value="Xpo1"/>
    <property type="match status" value="1"/>
</dbReference>
<comment type="function">
    <text evidence="9">tRNA nucleus export receptor which facilitates tRNA translocation across the nuclear pore complex.</text>
</comment>
<evidence type="ECO:0000256" key="3">
    <source>
        <dbReference type="ARBA" id="ARBA00018928"/>
    </source>
</evidence>
<dbReference type="Proteomes" id="UP000094389">
    <property type="component" value="Unassembled WGS sequence"/>
</dbReference>
<evidence type="ECO:0000313" key="13">
    <source>
        <dbReference type="Proteomes" id="UP000094389"/>
    </source>
</evidence>
<accession>A0A1E4S8T3</accession>
<name>A0A1E4S8T3_CYBJN</name>
<dbReference type="SUPFAM" id="SSF48371">
    <property type="entry name" value="ARM repeat"/>
    <property type="match status" value="1"/>
</dbReference>
<dbReference type="PANTHER" id="PTHR15952">
    <property type="entry name" value="EXPORTIN-T/LOS1"/>
    <property type="match status" value="1"/>
</dbReference>
<proteinExistence type="inferred from homology"/>
<dbReference type="EMBL" id="KV453925">
    <property type="protein sequence ID" value="ODV75894.1"/>
    <property type="molecule type" value="Genomic_DNA"/>
</dbReference>
<dbReference type="OrthoDB" id="26399at2759"/>
<protein>
    <recommendedName>
        <fullName evidence="3 9">Exportin-T</fullName>
    </recommendedName>
    <alternativeName>
        <fullName evidence="9">Exportin(tRNA)</fullName>
    </alternativeName>
    <alternativeName>
        <fullName evidence="9">tRNA exportin</fullName>
    </alternativeName>
</protein>
<dbReference type="GO" id="GO:0005643">
    <property type="term" value="C:nuclear pore"/>
    <property type="evidence" value="ECO:0007669"/>
    <property type="project" value="TreeGrafter"/>
</dbReference>
<gene>
    <name evidence="12" type="ORF">CYBJADRAFT_122435</name>
</gene>
<feature type="domain" description="Exportin-1/Importin-beta-like" evidence="10">
    <location>
        <begin position="97"/>
        <end position="249"/>
    </location>
</feature>
<comment type="similarity">
    <text evidence="2 9">Belongs to the exportin family.</text>
</comment>
<dbReference type="GO" id="GO:0071528">
    <property type="term" value="P:tRNA re-export from nucleus"/>
    <property type="evidence" value="ECO:0007669"/>
    <property type="project" value="UniProtKB-UniRule"/>
</dbReference>
<evidence type="ECO:0000259" key="10">
    <source>
        <dbReference type="Pfam" id="PF08389"/>
    </source>
</evidence>
<dbReference type="OMA" id="HEMFLFG"/>
<keyword evidence="13" id="KW-1185">Reference proteome</keyword>
<dbReference type="GO" id="GO:0031267">
    <property type="term" value="F:small GTPase binding"/>
    <property type="evidence" value="ECO:0007669"/>
    <property type="project" value="InterPro"/>
</dbReference>
<dbReference type="STRING" id="983966.A0A1E4S8T3"/>
<dbReference type="InterPro" id="IPR013598">
    <property type="entry name" value="Exportin-1/Importin-b-like"/>
</dbReference>
<evidence type="ECO:0000256" key="2">
    <source>
        <dbReference type="ARBA" id="ARBA00009466"/>
    </source>
</evidence>
<sequence>MDEQIKQAVEIAIGGTADFQLKQQAIQFLNDLKNSPDGWQAFALLLKDVNNNDQVRFVALQALCDYIPTLQGDSSSYIRSTLLEYLQSLISANKYDPAFLKNKLAEAFAASFCATYLTSWTCFFTDFHQLIKNENEIAVDQYVRVLLAIHSEIGDQLIIRERTTTERNNNLKDAIRVSDMADLALVWKRILTDFRDRSSALTQEILKGCLQVIGAYVSWIEISLIIPSDYINTILQFLNKEGQKSTCCITLTEIISKKMKPEGKLQLLSMLNLTSVVASLNIDSSDIDTVESVAKLYNSIGLELSYILDSSEATPETKTAANESILAVSPFILNFLSNEYDDVSCQVFPFLSAFLTALKKLVKQSGGQISPTHMELLTTLLQKIIVKMKFDDDDDGEDEDTIQEFNEFRGRLRVFQDTIASTCPDIYMEQMFAVINQSIFESNGQDWRQVELGLYELTSFSDSLRQNTMNIPKQQIIGSKPYLMFQEMLLKTINSNVIQINHPLIHLLFFELIVRHYTLLNSSNNKDELTSHILNLFISLGLHNNNEMVQMRCWYLFFRFAKLTKPELNDNLIQELVTDLSQTLLVIEAELPQKDDDSELVEASSKFDNQLYLFETLGLLISLHNKDNISMKLKLMDMLFNPIFLSLQNIISSNDRSPKTILQAHHLLMAIGTIARGFEYDTVPNKVYNAEIIERFKNTAEVVLVTLENLSSNEGIRDAARFSFARFIPILKSSINTYLSRLISIILASNNLKFSELTDFLGFIGQIVHNFNKDDLIYQLLNDLFTPLSDKVFQMVNDKGENNVYELMPDIIREKSFLKKAYISLLIALQTNNVSSLLITETNKSNLPTILQSLLLDANNLEDLQVAKFSLTALENFTTIFGNDTVNDSKDKYATGLTIQGISSFLLENLVNLSFEIPFQNSKFDVKDAQYRFVVDELAQILKTLFTVKQQDLVQYLREIYFPRIQLPQNVGDDLIQNLANLDAKAFKKYFVQFVIQLKS</sequence>
<evidence type="ECO:0000256" key="6">
    <source>
        <dbReference type="ARBA" id="ARBA00022555"/>
    </source>
</evidence>
<evidence type="ECO:0000313" key="12">
    <source>
        <dbReference type="EMBL" id="ODV75894.1"/>
    </source>
</evidence>
<keyword evidence="8 9" id="KW-0539">Nucleus</keyword>
<feature type="domain" description="Exportin-T C-terminal" evidence="11">
    <location>
        <begin position="316"/>
        <end position="997"/>
    </location>
</feature>
<dbReference type="Pfam" id="PF19282">
    <property type="entry name" value="Exportin-T"/>
    <property type="match status" value="1"/>
</dbReference>
<reference evidence="12 13" key="1">
    <citation type="journal article" date="2016" name="Proc. Natl. Acad. Sci. U.S.A.">
        <title>Comparative genomics of biotechnologically important yeasts.</title>
        <authorList>
            <person name="Riley R."/>
            <person name="Haridas S."/>
            <person name="Wolfe K.H."/>
            <person name="Lopes M.R."/>
            <person name="Hittinger C.T."/>
            <person name="Goeker M."/>
            <person name="Salamov A.A."/>
            <person name="Wisecaver J.H."/>
            <person name="Long T.M."/>
            <person name="Calvey C.H."/>
            <person name="Aerts A.L."/>
            <person name="Barry K.W."/>
            <person name="Choi C."/>
            <person name="Clum A."/>
            <person name="Coughlan A.Y."/>
            <person name="Deshpande S."/>
            <person name="Douglass A.P."/>
            <person name="Hanson S.J."/>
            <person name="Klenk H.-P."/>
            <person name="LaButti K.M."/>
            <person name="Lapidus A."/>
            <person name="Lindquist E.A."/>
            <person name="Lipzen A.M."/>
            <person name="Meier-Kolthoff J.P."/>
            <person name="Ohm R.A."/>
            <person name="Otillar R.P."/>
            <person name="Pangilinan J.L."/>
            <person name="Peng Y."/>
            <person name="Rokas A."/>
            <person name="Rosa C.A."/>
            <person name="Scheuner C."/>
            <person name="Sibirny A.A."/>
            <person name="Slot J.C."/>
            <person name="Stielow J.B."/>
            <person name="Sun H."/>
            <person name="Kurtzman C.P."/>
            <person name="Blackwell M."/>
            <person name="Grigoriev I.V."/>
            <person name="Jeffries T.W."/>
        </authorList>
    </citation>
    <scope>NUCLEOTIDE SEQUENCE [LARGE SCALE GENOMIC DNA]</scope>
    <source>
        <strain evidence="13">ATCC 18201 / CBS 1600 / BCRC 20928 / JCM 3617 / NBRC 0987 / NRRL Y-1542</strain>
    </source>
</reference>
<dbReference type="Gene3D" id="1.25.10.10">
    <property type="entry name" value="Leucine-rich Repeat Variant"/>
    <property type="match status" value="1"/>
</dbReference>
<keyword evidence="5 9" id="KW-0963">Cytoplasm</keyword>
<dbReference type="AlphaFoldDB" id="A0A1E4S8T3"/>
<dbReference type="InterPro" id="IPR011989">
    <property type="entry name" value="ARM-like"/>
</dbReference>
<keyword evidence="6 9" id="KW-0820">tRNA-binding</keyword>
<evidence type="ECO:0000259" key="11">
    <source>
        <dbReference type="Pfam" id="PF19282"/>
    </source>
</evidence>
<dbReference type="InterPro" id="IPR045546">
    <property type="entry name" value="Exportin-T_C"/>
</dbReference>
<keyword evidence="7 9" id="KW-0694">RNA-binding</keyword>
<dbReference type="GO" id="GO:0005737">
    <property type="term" value="C:cytoplasm"/>
    <property type="evidence" value="ECO:0007669"/>
    <property type="project" value="UniProtKB-SubCell"/>
</dbReference>
<dbReference type="PANTHER" id="PTHR15952:SF11">
    <property type="entry name" value="EXPORTIN-T"/>
    <property type="match status" value="1"/>
</dbReference>
<dbReference type="GeneID" id="30986823"/>
<dbReference type="InterPro" id="IPR040017">
    <property type="entry name" value="XPOT"/>
</dbReference>
<evidence type="ECO:0000256" key="8">
    <source>
        <dbReference type="ARBA" id="ARBA00023242"/>
    </source>
</evidence>
<dbReference type="GO" id="GO:0000049">
    <property type="term" value="F:tRNA binding"/>
    <property type="evidence" value="ECO:0007669"/>
    <property type="project" value="UniProtKB-UniRule"/>
</dbReference>
<evidence type="ECO:0000256" key="7">
    <source>
        <dbReference type="ARBA" id="ARBA00022884"/>
    </source>
</evidence>
<evidence type="ECO:0000256" key="9">
    <source>
        <dbReference type="RuleBase" id="RU366037"/>
    </source>
</evidence>
<dbReference type="GO" id="GO:0016363">
    <property type="term" value="C:nuclear matrix"/>
    <property type="evidence" value="ECO:0007669"/>
    <property type="project" value="TreeGrafter"/>
</dbReference>
<evidence type="ECO:0000256" key="4">
    <source>
        <dbReference type="ARBA" id="ARBA00022448"/>
    </source>
</evidence>
<dbReference type="RefSeq" id="XP_020072933.1">
    <property type="nucleotide sequence ID" value="XM_020212427.1"/>
</dbReference>
<evidence type="ECO:0000256" key="5">
    <source>
        <dbReference type="ARBA" id="ARBA00022490"/>
    </source>
</evidence>
<organism evidence="12 13">
    <name type="scientific">Cyberlindnera jadinii (strain ATCC 18201 / CBS 1600 / BCRC 20928 / JCM 3617 / NBRC 0987 / NRRL Y-1542)</name>
    <name type="common">Torula yeast</name>
    <name type="synonym">Candida utilis</name>
    <dbReference type="NCBI Taxonomy" id="983966"/>
    <lineage>
        <taxon>Eukaryota</taxon>
        <taxon>Fungi</taxon>
        <taxon>Dikarya</taxon>
        <taxon>Ascomycota</taxon>
        <taxon>Saccharomycotina</taxon>
        <taxon>Saccharomycetes</taxon>
        <taxon>Phaffomycetales</taxon>
        <taxon>Phaffomycetaceae</taxon>
        <taxon>Cyberlindnera</taxon>
    </lineage>
</organism>